<dbReference type="PANTHER" id="PTHR46756:SF18">
    <property type="entry name" value="GAS2-LIKE PROTEIN PICKLED EGGS"/>
    <property type="match status" value="1"/>
</dbReference>
<evidence type="ECO:0000313" key="5">
    <source>
        <dbReference type="Proteomes" id="UP000017836"/>
    </source>
</evidence>
<dbReference type="EMBL" id="KI393527">
    <property type="protein sequence ID" value="ERN08305.1"/>
    <property type="molecule type" value="Genomic_DNA"/>
</dbReference>
<dbReference type="SUPFAM" id="SSF47576">
    <property type="entry name" value="Calponin-homology domain, CH-domain"/>
    <property type="match status" value="1"/>
</dbReference>
<evidence type="ECO:0000256" key="1">
    <source>
        <dbReference type="SAM" id="MobiDB-lite"/>
    </source>
</evidence>
<dbReference type="Gene3D" id="1.10.418.10">
    <property type="entry name" value="Calponin-like domain"/>
    <property type="match status" value="1"/>
</dbReference>
<dbReference type="eggNOG" id="ENOG502R1IX">
    <property type="taxonomic scope" value="Eukaryota"/>
</dbReference>
<evidence type="ECO:0000313" key="4">
    <source>
        <dbReference type="EMBL" id="ERN08305.1"/>
    </source>
</evidence>
<dbReference type="SMART" id="SM00033">
    <property type="entry name" value="CH"/>
    <property type="match status" value="1"/>
</dbReference>
<dbReference type="InterPro" id="IPR036872">
    <property type="entry name" value="CH_dom_sf"/>
</dbReference>
<dbReference type="Proteomes" id="UP000017836">
    <property type="component" value="Unassembled WGS sequence"/>
</dbReference>
<dbReference type="AlphaFoldDB" id="W1PMC2"/>
<evidence type="ECO:0000256" key="2">
    <source>
        <dbReference type="SAM" id="Phobius"/>
    </source>
</evidence>
<dbReference type="GO" id="GO:0051015">
    <property type="term" value="F:actin filament binding"/>
    <property type="evidence" value="ECO:0000318"/>
    <property type="project" value="GO_Central"/>
</dbReference>
<name>W1PMC2_AMBTC</name>
<keyword evidence="2" id="KW-1133">Transmembrane helix</keyword>
<feature type="compositionally biased region" description="Basic and acidic residues" evidence="1">
    <location>
        <begin position="796"/>
        <end position="807"/>
    </location>
</feature>
<evidence type="ECO:0000259" key="3">
    <source>
        <dbReference type="PROSITE" id="PS50021"/>
    </source>
</evidence>
<dbReference type="Gramene" id="ERN08305">
    <property type="protein sequence ID" value="ERN08305"/>
    <property type="gene ID" value="AMTR_s00156p00052920"/>
</dbReference>
<dbReference type="PROSITE" id="PS50021">
    <property type="entry name" value="CH"/>
    <property type="match status" value="1"/>
</dbReference>
<dbReference type="CDD" id="cd00014">
    <property type="entry name" value="CH_SF"/>
    <property type="match status" value="1"/>
</dbReference>
<dbReference type="STRING" id="13333.W1PMC2"/>
<keyword evidence="5" id="KW-1185">Reference proteome</keyword>
<feature type="domain" description="Calponin-homology (CH)" evidence="3">
    <location>
        <begin position="19"/>
        <end position="141"/>
    </location>
</feature>
<keyword evidence="2" id="KW-0812">Transmembrane</keyword>
<feature type="region of interest" description="Disordered" evidence="1">
    <location>
        <begin position="700"/>
        <end position="743"/>
    </location>
</feature>
<keyword evidence="2" id="KW-0472">Membrane</keyword>
<proteinExistence type="predicted"/>
<sequence>MEFLSTSSSESSFRELDDEFLQRQARIWLGEMLHVRFDEKTSVTDLLADGELLCQVSKVVWQMLLRTNPELSDSKAYISEPTASGKSGGRYLPYLNVDAFLKICQILGLTSVDLFTPSDVVERRGTRRVCICVRSLSKKARSRQLNVPDFDVVTSTIAMPTDMVGCIRRCLEQSQCSSSVSLSHTSSSERNPKKKSSRGELIRLFGHPSEFSSDAESSLRNLDFGSTASSTSYETFSRSTHFSPRCGSVVEDNFSTTPLQIQSPLENTCNGGHLDFEIDSHYSSAVKNSVNAGVIDKGDYPSRVLDNQHTVTSTDAYIREICSSSVLDNEMIFTIFPDSVDSRSDILSSYVQEELGNTHVFTTPGAYHATSKKIVESGCNYCMEGSPSANSIFWAGKNMEVLGECICQIHVKSPNNKSELISEFRDLNCPYALENIGSYKSHLYGHVLGHLDSLYSCTLACNCNHNSELATYTKYMLPQGVFPVSHLDSNFVQNCKEYVVGVDCGLSSEPQGSDVKYLGRTACPRLKCPSDVAKTHFQEAESDAADFGAAVIEVEQSAKLNFNGNKKELQLRSKSSDRSVLHVRDQWLASENRVHDKVEAFSIVGMEDSTCQPSKHCEEDPIEFGAKNFSDRCLDGCCKNMWVDKHINSNGKSGETDLKIVKFSDHHISMERAAGALITEIDAFSTTACFSDQATENVKLNDENERRPYGSHQETNQQEAGIGPLSNSNGMHGNSDGELPKKGSRKKRLASVFGGVAIFGAFLLLLQIRKPRVHDEERDRKFVGKSKASWPSFWKRGSESDKAETDKAGRVYPGERLKLLD</sequence>
<dbReference type="GO" id="GO:0051764">
    <property type="term" value="P:actin crosslink formation"/>
    <property type="evidence" value="ECO:0000318"/>
    <property type="project" value="GO_Central"/>
</dbReference>
<feature type="region of interest" description="Disordered" evidence="1">
    <location>
        <begin position="776"/>
        <end position="807"/>
    </location>
</feature>
<organism evidence="4 5">
    <name type="scientific">Amborella trichopoda</name>
    <dbReference type="NCBI Taxonomy" id="13333"/>
    <lineage>
        <taxon>Eukaryota</taxon>
        <taxon>Viridiplantae</taxon>
        <taxon>Streptophyta</taxon>
        <taxon>Embryophyta</taxon>
        <taxon>Tracheophyta</taxon>
        <taxon>Spermatophyta</taxon>
        <taxon>Magnoliopsida</taxon>
        <taxon>Amborellales</taxon>
        <taxon>Amborellaceae</taxon>
        <taxon>Amborella</taxon>
    </lineage>
</organism>
<dbReference type="PANTHER" id="PTHR46756">
    <property type="entry name" value="TRANSGELIN"/>
    <property type="match status" value="1"/>
</dbReference>
<reference evidence="5" key="1">
    <citation type="journal article" date="2013" name="Science">
        <title>The Amborella genome and the evolution of flowering plants.</title>
        <authorList>
            <consortium name="Amborella Genome Project"/>
        </authorList>
    </citation>
    <scope>NUCLEOTIDE SEQUENCE [LARGE SCALE GENOMIC DNA]</scope>
</reference>
<dbReference type="HOGENOM" id="CLU_338711_0_0_1"/>
<feature type="compositionally biased region" description="Polar residues" evidence="1">
    <location>
        <begin position="712"/>
        <end position="732"/>
    </location>
</feature>
<accession>W1PMC2</accession>
<gene>
    <name evidence="4" type="ORF">AMTR_s00156p00052920</name>
</gene>
<dbReference type="InterPro" id="IPR001715">
    <property type="entry name" value="CH_dom"/>
</dbReference>
<feature type="transmembrane region" description="Helical" evidence="2">
    <location>
        <begin position="749"/>
        <end position="768"/>
    </location>
</feature>
<protein>
    <recommendedName>
        <fullName evidence="3">Calponin-homology (CH) domain-containing protein</fullName>
    </recommendedName>
</protein>